<dbReference type="Pfam" id="PF00012">
    <property type="entry name" value="HSP70"/>
    <property type="match status" value="1"/>
</dbReference>
<reference evidence="3 4" key="1">
    <citation type="submission" date="2019-02" db="EMBL/GenBank/DDBJ databases">
        <title>Complete Genome Sequence and Methylome Analysis of free living Spirochaetas.</title>
        <authorList>
            <person name="Fomenkov A."/>
            <person name="Dubinina G."/>
            <person name="Leshcheva N."/>
            <person name="Mikheeva N."/>
            <person name="Grabovich M."/>
            <person name="Vincze T."/>
            <person name="Roberts R.J."/>
        </authorList>
    </citation>
    <scope>NUCLEOTIDE SEQUENCE [LARGE SCALE GENOMIC DNA]</scope>
    <source>
        <strain evidence="3 4">K2</strain>
    </source>
</reference>
<dbReference type="GO" id="GO:0140662">
    <property type="term" value="F:ATP-dependent protein folding chaperone"/>
    <property type="evidence" value="ECO:0007669"/>
    <property type="project" value="InterPro"/>
</dbReference>
<evidence type="ECO:0008006" key="5">
    <source>
        <dbReference type="Google" id="ProtNLM"/>
    </source>
</evidence>
<dbReference type="KEGG" id="ock:EXM22_13905"/>
<organism evidence="3 4">
    <name type="scientific">Oceanispirochaeta crateris</name>
    <dbReference type="NCBI Taxonomy" id="2518645"/>
    <lineage>
        <taxon>Bacteria</taxon>
        <taxon>Pseudomonadati</taxon>
        <taxon>Spirochaetota</taxon>
        <taxon>Spirochaetia</taxon>
        <taxon>Spirochaetales</taxon>
        <taxon>Spirochaetaceae</taxon>
        <taxon>Oceanispirochaeta</taxon>
    </lineage>
</organism>
<dbReference type="InterPro" id="IPR043129">
    <property type="entry name" value="ATPase_NBD"/>
</dbReference>
<dbReference type="InterPro" id="IPR013126">
    <property type="entry name" value="Hsp_70_fam"/>
</dbReference>
<dbReference type="EMBL" id="CP036150">
    <property type="protein sequence ID" value="QEN09030.1"/>
    <property type="molecule type" value="Genomic_DNA"/>
</dbReference>
<evidence type="ECO:0000256" key="2">
    <source>
        <dbReference type="ARBA" id="ARBA00022840"/>
    </source>
</evidence>
<sequence>MNKIGAGLDFGNSNTTIAVYDGKNINYLRIDSGLNKGVVMPSALYIHKNKEFETGSRALLRYLEENTNRKIRLSEVEVGTIEVHMGEMDRDYFVERDRSFTARLHARIDQDMPGRLFRGLKMYLGEKEETRFRIFDKFFRLEALLNMLLRSVRESWEKQGYSFSSIHIGRPVRYQGSSDNKNDQALIRMKKALSLAGYPAPLFLEEPIAAAWSYLDDHSLEKGNTLLVFDFGGGTLDLALLEKLEGKSFRVLDTSGLTRAGDWIDREIYSRIVFTHLGKGAEVPFTKDDGSRSSYPFPFSEFEELLLNWQSTHLLNQARYLEDIDRALLAGGETTLRVDRLNRLIRCNGSFTLIKLIEQAKKDLSDQEKTRLVYPEINLDIELTRDDLKTVISSFLKEIPVLINDLLQSAGIDTVDRVVSTGGSSLIPDIRGLLENRFPGVVEEWDPFHSIAAGLAMADYYS</sequence>
<dbReference type="RefSeq" id="WP_149487106.1">
    <property type="nucleotide sequence ID" value="NZ_CP036150.1"/>
</dbReference>
<keyword evidence="2" id="KW-0067">ATP-binding</keyword>
<dbReference type="PANTHER" id="PTHR19375">
    <property type="entry name" value="HEAT SHOCK PROTEIN 70KDA"/>
    <property type="match status" value="1"/>
</dbReference>
<dbReference type="Gene3D" id="3.90.640.10">
    <property type="entry name" value="Actin, Chain A, domain 4"/>
    <property type="match status" value="1"/>
</dbReference>
<accession>A0A5C1QPS7</accession>
<name>A0A5C1QPS7_9SPIO</name>
<dbReference type="SUPFAM" id="SSF53067">
    <property type="entry name" value="Actin-like ATPase domain"/>
    <property type="match status" value="2"/>
</dbReference>
<dbReference type="AlphaFoldDB" id="A0A5C1QPS7"/>
<keyword evidence="4" id="KW-1185">Reference proteome</keyword>
<evidence type="ECO:0000256" key="1">
    <source>
        <dbReference type="ARBA" id="ARBA00022741"/>
    </source>
</evidence>
<keyword evidence="1" id="KW-0547">Nucleotide-binding</keyword>
<protein>
    <recommendedName>
        <fullName evidence="5">Hsp70 family protein</fullName>
    </recommendedName>
</protein>
<evidence type="ECO:0000313" key="4">
    <source>
        <dbReference type="Proteomes" id="UP000324209"/>
    </source>
</evidence>
<evidence type="ECO:0000313" key="3">
    <source>
        <dbReference type="EMBL" id="QEN09030.1"/>
    </source>
</evidence>
<dbReference type="Gene3D" id="3.30.420.40">
    <property type="match status" value="4"/>
</dbReference>
<gene>
    <name evidence="3" type="ORF">EXM22_13905</name>
</gene>
<dbReference type="GO" id="GO:0005524">
    <property type="term" value="F:ATP binding"/>
    <property type="evidence" value="ECO:0007669"/>
    <property type="project" value="UniProtKB-KW"/>
</dbReference>
<dbReference type="OrthoDB" id="499700at2"/>
<dbReference type="Proteomes" id="UP000324209">
    <property type="component" value="Chromosome"/>
</dbReference>
<proteinExistence type="predicted"/>